<name>T0YQE1_9ZZZZ</name>
<accession>T0YQE1</accession>
<keyword evidence="6" id="KW-0051">Antiviral defense</keyword>
<dbReference type="Gene3D" id="3.90.320.10">
    <property type="match status" value="1"/>
</dbReference>
<feature type="domain" description="DUF83" evidence="7">
    <location>
        <begin position="7"/>
        <end position="68"/>
    </location>
</feature>
<dbReference type="PANTHER" id="PTHR34353">
    <property type="entry name" value="CRISPR-ASSOCIATED ENDONUCLEASE CAS1 1"/>
    <property type="match status" value="1"/>
</dbReference>
<dbReference type="PANTHER" id="PTHR34353:SF2">
    <property type="entry name" value="CRISPR-ASSOCIATED ENDONUCLEASE CAS1 1"/>
    <property type="match status" value="1"/>
</dbReference>
<dbReference type="GO" id="GO:0051607">
    <property type="term" value="P:defense response to virus"/>
    <property type="evidence" value="ECO:0007669"/>
    <property type="project" value="UniProtKB-KW"/>
</dbReference>
<dbReference type="InterPro" id="IPR042211">
    <property type="entry name" value="CRISPR-assoc_Cas1_N"/>
</dbReference>
<evidence type="ECO:0000256" key="4">
    <source>
        <dbReference type="ARBA" id="ARBA00022801"/>
    </source>
</evidence>
<dbReference type="InterPro" id="IPR011604">
    <property type="entry name" value="PDDEXK-like_dom_sf"/>
</dbReference>
<evidence type="ECO:0000256" key="3">
    <source>
        <dbReference type="ARBA" id="ARBA00022759"/>
    </source>
</evidence>
<comment type="caution">
    <text evidence="8">The sequence shown here is derived from an EMBL/GenBank/DDBJ whole genome shotgun (WGS) entry which is preliminary data.</text>
</comment>
<evidence type="ECO:0000256" key="6">
    <source>
        <dbReference type="ARBA" id="ARBA00023118"/>
    </source>
</evidence>
<dbReference type="GO" id="GO:0046872">
    <property type="term" value="F:metal ion binding"/>
    <property type="evidence" value="ECO:0007669"/>
    <property type="project" value="UniProtKB-KW"/>
</dbReference>
<evidence type="ECO:0000313" key="8">
    <source>
        <dbReference type="EMBL" id="EQD37786.1"/>
    </source>
</evidence>
<sequence length="176" mass="19176">ENGYPCERGYIYYAETKQRVPLPWSEALEQSVLETVARAREAADSGRIPPPLIDSPKCPRCSLVGICLPDEVRLLSQGTEGTATVEVRPLLPARDDALPLYVQAQGATLAKKGDQLEIRQRGAVAVTSRLMEVSQVSLFGSVMMTAGALHELCDRGIPICHFSYGGWFYGLTHGLS</sequence>
<dbReference type="InterPro" id="IPR002729">
    <property type="entry name" value="CRISPR-assoc_Cas1"/>
</dbReference>
<dbReference type="Pfam" id="PF01930">
    <property type="entry name" value="Cas_Cas4"/>
    <property type="match status" value="1"/>
</dbReference>
<dbReference type="GO" id="GO:0016787">
    <property type="term" value="F:hydrolase activity"/>
    <property type="evidence" value="ECO:0007669"/>
    <property type="project" value="UniProtKB-KW"/>
</dbReference>
<keyword evidence="2" id="KW-0479">Metal-binding</keyword>
<dbReference type="EMBL" id="AUZZ01008514">
    <property type="protein sequence ID" value="EQD37786.1"/>
    <property type="molecule type" value="Genomic_DNA"/>
</dbReference>
<gene>
    <name evidence="8" type="ORF">B2A_11774</name>
</gene>
<proteinExistence type="predicted"/>
<reference evidence="8" key="1">
    <citation type="submission" date="2013-08" db="EMBL/GenBank/DDBJ databases">
        <authorList>
            <person name="Mendez C."/>
            <person name="Richter M."/>
            <person name="Ferrer M."/>
            <person name="Sanchez J."/>
        </authorList>
    </citation>
    <scope>NUCLEOTIDE SEQUENCE</scope>
</reference>
<dbReference type="InterPro" id="IPR022765">
    <property type="entry name" value="Dna2/Cas4_DUF83"/>
</dbReference>
<reference evidence="8" key="2">
    <citation type="journal article" date="2014" name="ISME J.">
        <title>Microbial stratification in low pH oxic and suboxic macroscopic growths along an acid mine drainage.</title>
        <authorList>
            <person name="Mendez-Garcia C."/>
            <person name="Mesa V."/>
            <person name="Sprenger R.R."/>
            <person name="Richter M."/>
            <person name="Diez M.S."/>
            <person name="Solano J."/>
            <person name="Bargiela R."/>
            <person name="Golyshina O.V."/>
            <person name="Manteca A."/>
            <person name="Ramos J.L."/>
            <person name="Gallego J.R."/>
            <person name="Llorente I."/>
            <person name="Martins Dos Santos V.A."/>
            <person name="Jensen O.N."/>
            <person name="Pelaez A.I."/>
            <person name="Sanchez J."/>
            <person name="Ferrer M."/>
        </authorList>
    </citation>
    <scope>NUCLEOTIDE SEQUENCE</scope>
</reference>
<evidence type="ECO:0000256" key="5">
    <source>
        <dbReference type="ARBA" id="ARBA00022842"/>
    </source>
</evidence>
<feature type="non-terminal residue" evidence="8">
    <location>
        <position position="176"/>
    </location>
</feature>
<keyword evidence="1" id="KW-0540">Nuclease</keyword>
<dbReference type="GO" id="GO:0043571">
    <property type="term" value="P:maintenance of CRISPR repeat elements"/>
    <property type="evidence" value="ECO:0007669"/>
    <property type="project" value="InterPro"/>
</dbReference>
<organism evidence="8">
    <name type="scientific">mine drainage metagenome</name>
    <dbReference type="NCBI Taxonomy" id="410659"/>
    <lineage>
        <taxon>unclassified sequences</taxon>
        <taxon>metagenomes</taxon>
        <taxon>ecological metagenomes</taxon>
    </lineage>
</organism>
<evidence type="ECO:0000259" key="7">
    <source>
        <dbReference type="Pfam" id="PF01930"/>
    </source>
</evidence>
<protein>
    <submittedName>
        <fullName evidence="8">CRISPR-associated Cas1/Cas4 family protein</fullName>
    </submittedName>
</protein>
<keyword evidence="3" id="KW-0255">Endonuclease</keyword>
<dbReference type="Pfam" id="PF01867">
    <property type="entry name" value="Cas_Cas1"/>
    <property type="match status" value="1"/>
</dbReference>
<dbReference type="GO" id="GO:0004519">
    <property type="term" value="F:endonuclease activity"/>
    <property type="evidence" value="ECO:0007669"/>
    <property type="project" value="UniProtKB-KW"/>
</dbReference>
<keyword evidence="4" id="KW-0378">Hydrolase</keyword>
<dbReference type="AlphaFoldDB" id="T0YQE1"/>
<dbReference type="GO" id="GO:0003676">
    <property type="term" value="F:nucleic acid binding"/>
    <property type="evidence" value="ECO:0007669"/>
    <property type="project" value="InterPro"/>
</dbReference>
<dbReference type="Gene3D" id="3.100.10.20">
    <property type="entry name" value="CRISPR-associated endonuclease Cas1, N-terminal domain"/>
    <property type="match status" value="1"/>
</dbReference>
<feature type="non-terminal residue" evidence="8">
    <location>
        <position position="1"/>
    </location>
</feature>
<evidence type="ECO:0000256" key="2">
    <source>
        <dbReference type="ARBA" id="ARBA00022723"/>
    </source>
</evidence>
<dbReference type="InterPro" id="IPR050646">
    <property type="entry name" value="Cas1"/>
</dbReference>
<evidence type="ECO:0000256" key="1">
    <source>
        <dbReference type="ARBA" id="ARBA00022722"/>
    </source>
</evidence>
<keyword evidence="5" id="KW-0460">Magnesium</keyword>